<sequence>MKMVIAIVQDDDALDLVDVLTEKNFRVTKLATTGGFLKSGNTTLLMGVEANRTQEVIKVIESTCKKRNEVVASPVPFSASTEMYMQYPVEVQVGGATVFVIDVDQFVRI</sequence>
<dbReference type="Proteomes" id="UP000239471">
    <property type="component" value="Unassembled WGS sequence"/>
</dbReference>
<evidence type="ECO:0008006" key="3">
    <source>
        <dbReference type="Google" id="ProtNLM"/>
    </source>
</evidence>
<proteinExistence type="predicted"/>
<gene>
    <name evidence="1" type="ORF">CLVI_28920</name>
</gene>
<evidence type="ECO:0000313" key="1">
    <source>
        <dbReference type="EMBL" id="PRR80902.1"/>
    </source>
</evidence>
<comment type="caution">
    <text evidence="1">The sequence shown here is derived from an EMBL/GenBank/DDBJ whole genome shotgun (WGS) entry which is preliminary data.</text>
</comment>
<dbReference type="OrthoDB" id="9794275at2"/>
<dbReference type="InterPro" id="IPR015867">
    <property type="entry name" value="N-reg_PII/ATP_PRibTrfase_C"/>
</dbReference>
<evidence type="ECO:0000313" key="2">
    <source>
        <dbReference type="Proteomes" id="UP000239471"/>
    </source>
</evidence>
<dbReference type="SUPFAM" id="SSF54913">
    <property type="entry name" value="GlnB-like"/>
    <property type="match status" value="1"/>
</dbReference>
<keyword evidence="2" id="KW-1185">Reference proteome</keyword>
<accession>A0A2T0BAN1</accession>
<dbReference type="EMBL" id="PVXQ01000040">
    <property type="protein sequence ID" value="PRR80902.1"/>
    <property type="molecule type" value="Genomic_DNA"/>
</dbReference>
<dbReference type="PANTHER" id="PTHR38456">
    <property type="entry name" value="CYCLIC DI-AMP RECEPTOR A"/>
    <property type="match status" value="1"/>
</dbReference>
<dbReference type="Pfam" id="PF06153">
    <property type="entry name" value="CdAMP_rec"/>
    <property type="match status" value="1"/>
</dbReference>
<dbReference type="InterPro" id="IPR011322">
    <property type="entry name" value="N-reg_PII-like_a/b"/>
</dbReference>
<dbReference type="PANTHER" id="PTHR38456:SF1">
    <property type="entry name" value="CYCLIC DI-AMP RECEPTOR A"/>
    <property type="match status" value="1"/>
</dbReference>
<dbReference type="AlphaFoldDB" id="A0A2T0BAN1"/>
<protein>
    <recommendedName>
        <fullName evidence="3">Cyclic di-AMP receptor A</fullName>
    </recommendedName>
</protein>
<dbReference type="RefSeq" id="WP_106060802.1">
    <property type="nucleotide sequence ID" value="NZ_PVXQ01000040.1"/>
</dbReference>
<name>A0A2T0BAN1_9CLOT</name>
<dbReference type="InterPro" id="IPR010375">
    <property type="entry name" value="CdAMP_rec"/>
</dbReference>
<reference evidence="1 2" key="1">
    <citation type="submission" date="2018-03" db="EMBL/GenBank/DDBJ databases">
        <title>Genome sequence of Clostridium vincentii DSM 10228.</title>
        <authorList>
            <person name="Poehlein A."/>
            <person name="Daniel R."/>
        </authorList>
    </citation>
    <scope>NUCLEOTIDE SEQUENCE [LARGE SCALE GENOMIC DNA]</scope>
    <source>
        <strain evidence="1 2">DSM 10228</strain>
    </source>
</reference>
<organism evidence="1 2">
    <name type="scientific">Clostridium vincentii</name>
    <dbReference type="NCBI Taxonomy" id="52704"/>
    <lineage>
        <taxon>Bacteria</taxon>
        <taxon>Bacillati</taxon>
        <taxon>Bacillota</taxon>
        <taxon>Clostridia</taxon>
        <taxon>Eubacteriales</taxon>
        <taxon>Clostridiaceae</taxon>
        <taxon>Clostridium</taxon>
    </lineage>
</organism>
<dbReference type="Gene3D" id="3.30.70.120">
    <property type="match status" value="1"/>
</dbReference>